<organism evidence="3 4">
    <name type="scientific">Ginsengibacter hankyongi</name>
    <dbReference type="NCBI Taxonomy" id="2607284"/>
    <lineage>
        <taxon>Bacteria</taxon>
        <taxon>Pseudomonadati</taxon>
        <taxon>Bacteroidota</taxon>
        <taxon>Chitinophagia</taxon>
        <taxon>Chitinophagales</taxon>
        <taxon>Chitinophagaceae</taxon>
        <taxon>Ginsengibacter</taxon>
    </lineage>
</organism>
<dbReference type="GO" id="GO:0005975">
    <property type="term" value="P:carbohydrate metabolic process"/>
    <property type="evidence" value="ECO:0007669"/>
    <property type="project" value="InterPro"/>
</dbReference>
<dbReference type="PANTHER" id="PTHR33886:SF8">
    <property type="entry name" value="UNSATURATED RHAMNOGALACTURONAN HYDROLASE (EUROFUNG)"/>
    <property type="match status" value="1"/>
</dbReference>
<gene>
    <name evidence="3" type="ORF">FW778_03975</name>
</gene>
<dbReference type="GO" id="GO:0016787">
    <property type="term" value="F:hydrolase activity"/>
    <property type="evidence" value="ECO:0007669"/>
    <property type="project" value="UniProtKB-KW"/>
</dbReference>
<name>A0A5J5INX1_9BACT</name>
<feature type="chain" id="PRO_5023860490" description="Glycoside hydrolase family 88 protein" evidence="2">
    <location>
        <begin position="23"/>
        <end position="383"/>
    </location>
</feature>
<evidence type="ECO:0000256" key="1">
    <source>
        <dbReference type="ARBA" id="ARBA00022801"/>
    </source>
</evidence>
<dbReference type="InterPro" id="IPR010905">
    <property type="entry name" value="Glyco_hydro_88"/>
</dbReference>
<comment type="caution">
    <text evidence="3">The sequence shown here is derived from an EMBL/GenBank/DDBJ whole genome shotgun (WGS) entry which is preliminary data.</text>
</comment>
<dbReference type="PANTHER" id="PTHR33886">
    <property type="entry name" value="UNSATURATED RHAMNOGALACTURONAN HYDROLASE (EUROFUNG)"/>
    <property type="match status" value="1"/>
</dbReference>
<keyword evidence="4" id="KW-1185">Reference proteome</keyword>
<reference evidence="3 4" key="1">
    <citation type="submission" date="2019-09" db="EMBL/GenBank/DDBJ databases">
        <title>Draft genome sequence of Ginsengibacter sp. BR5-29.</title>
        <authorList>
            <person name="Im W.-T."/>
        </authorList>
    </citation>
    <scope>NUCLEOTIDE SEQUENCE [LARGE SCALE GENOMIC DNA]</scope>
    <source>
        <strain evidence="3 4">BR5-29</strain>
    </source>
</reference>
<evidence type="ECO:0008006" key="5">
    <source>
        <dbReference type="Google" id="ProtNLM"/>
    </source>
</evidence>
<dbReference type="InterPro" id="IPR008928">
    <property type="entry name" value="6-hairpin_glycosidase_sf"/>
</dbReference>
<dbReference type="Gene3D" id="1.50.10.10">
    <property type="match status" value="1"/>
</dbReference>
<dbReference type="InterPro" id="IPR052043">
    <property type="entry name" value="PolySaccharide_Degr_Enz"/>
</dbReference>
<dbReference type="AlphaFoldDB" id="A0A5J5INX1"/>
<sequence length="383" mass="43923">MKQKIKIFFIGVFLLISSSLFAQNWVDSVDAYGREVYMPAEKYKWDWGQATFLNSLIHLYNYKSATGKEKYLAYIKTAMDATYNVANGKHPNAVASGIGMAFLARITGEEKYRNKAIDIYNDFLKTPRAPNGGVSHRVETVELWDDTIYMISMFLLEMYRLTGDERYIADFAAQVKAHSEKLADKTWGLWYHGWDADNKNYDDKCSMAGWPDSVTRRSSQFWGRGNGWVTMALADALHTIPKKSKYWRPLEVEFKKILKNLPALQNKITGHWYQLPIFPGDPLNFQESSCTAMFSYAITMGLEMKILNEKIYKPLIERSYKGLQQYSLSKMDGPYLIPSQVCGGTCIGDKNYYFNRKKTMGTGFGLGSFIMFGLEYNNLNSIK</sequence>
<dbReference type="Proteomes" id="UP000326903">
    <property type="component" value="Unassembled WGS sequence"/>
</dbReference>
<accession>A0A5J5INX1</accession>
<evidence type="ECO:0000313" key="4">
    <source>
        <dbReference type="Proteomes" id="UP000326903"/>
    </source>
</evidence>
<dbReference type="RefSeq" id="WP_150413291.1">
    <property type="nucleotide sequence ID" value="NZ_VYQF01000001.1"/>
</dbReference>
<dbReference type="EMBL" id="VYQF01000001">
    <property type="protein sequence ID" value="KAA9041202.1"/>
    <property type="molecule type" value="Genomic_DNA"/>
</dbReference>
<keyword evidence="2" id="KW-0732">Signal</keyword>
<evidence type="ECO:0000256" key="2">
    <source>
        <dbReference type="SAM" id="SignalP"/>
    </source>
</evidence>
<keyword evidence="1" id="KW-0378">Hydrolase</keyword>
<evidence type="ECO:0000313" key="3">
    <source>
        <dbReference type="EMBL" id="KAA9041202.1"/>
    </source>
</evidence>
<dbReference type="Pfam" id="PF07470">
    <property type="entry name" value="Glyco_hydro_88"/>
    <property type="match status" value="1"/>
</dbReference>
<protein>
    <recommendedName>
        <fullName evidence="5">Glycoside hydrolase family 88 protein</fullName>
    </recommendedName>
</protein>
<feature type="signal peptide" evidence="2">
    <location>
        <begin position="1"/>
        <end position="22"/>
    </location>
</feature>
<dbReference type="InterPro" id="IPR012341">
    <property type="entry name" value="6hp_glycosidase-like_sf"/>
</dbReference>
<dbReference type="SUPFAM" id="SSF48208">
    <property type="entry name" value="Six-hairpin glycosidases"/>
    <property type="match status" value="1"/>
</dbReference>
<proteinExistence type="predicted"/>